<dbReference type="PANTHER" id="PTHR43080">
    <property type="entry name" value="CBS DOMAIN-CONTAINING PROTEIN CBSX3, MITOCHONDRIAL"/>
    <property type="match status" value="1"/>
</dbReference>
<dbReference type="InterPro" id="IPR000644">
    <property type="entry name" value="CBS_dom"/>
</dbReference>
<dbReference type="Gene3D" id="3.10.580.10">
    <property type="entry name" value="CBS-domain"/>
    <property type="match status" value="1"/>
</dbReference>
<name>A0ABU9Q7T2_9BURK</name>
<sequence length="151" mass="16757">MKVEDLMTKRVVTVGFDDPLETVKDIFEQSGFHHLLVVEDRTLQGVVSDRDLLRALSPFIDSVVETQRDIGTLSRRVHQIMSRKPVTLRPDADVTDAIQLFLNHPISCIPIVDGAFRPVGIVSWRDLLKVCADVLGSPKSADAEAEPAARD</sequence>
<comment type="caution">
    <text evidence="4">The sequence shown here is derived from an EMBL/GenBank/DDBJ whole genome shotgun (WGS) entry which is preliminary data.</text>
</comment>
<dbReference type="InterPro" id="IPR051257">
    <property type="entry name" value="Diverse_CBS-Domain"/>
</dbReference>
<dbReference type="Pfam" id="PF00571">
    <property type="entry name" value="CBS"/>
    <property type="match status" value="2"/>
</dbReference>
<dbReference type="SMART" id="SM00116">
    <property type="entry name" value="CBS"/>
    <property type="match status" value="2"/>
</dbReference>
<evidence type="ECO:0000256" key="1">
    <source>
        <dbReference type="ARBA" id="ARBA00023122"/>
    </source>
</evidence>
<dbReference type="InterPro" id="IPR046342">
    <property type="entry name" value="CBS_dom_sf"/>
</dbReference>
<reference evidence="4 5" key="1">
    <citation type="submission" date="2024-01" db="EMBL/GenBank/DDBJ databases">
        <title>The diversity of rhizobia nodulating Mimosa spp. in eleven states of Brazil covering several biomes is determined by host plant, location, and edaphic factors.</title>
        <authorList>
            <person name="Rouws L."/>
            <person name="Barauna A."/>
            <person name="Beukes C."/>
            <person name="De Faria S.M."/>
            <person name="Gross E."/>
            <person name="Dos Reis Junior F.B."/>
            <person name="Simon M."/>
            <person name="Maluk M."/>
            <person name="Odee D.W."/>
            <person name="Kenicer G."/>
            <person name="Young J.P.W."/>
            <person name="Reis V.M."/>
            <person name="Zilli J."/>
            <person name="James E.K."/>
        </authorList>
    </citation>
    <scope>NUCLEOTIDE SEQUENCE [LARGE SCALE GENOMIC DNA]</scope>
    <source>
        <strain evidence="4 5">JPY77</strain>
    </source>
</reference>
<protein>
    <submittedName>
        <fullName evidence="4">CBS domain-containing protein</fullName>
    </submittedName>
</protein>
<feature type="domain" description="CBS" evidence="3">
    <location>
        <begin position="81"/>
        <end position="137"/>
    </location>
</feature>
<organism evidence="4 5">
    <name type="scientific">Paraburkholderia sabiae</name>
    <dbReference type="NCBI Taxonomy" id="273251"/>
    <lineage>
        <taxon>Bacteria</taxon>
        <taxon>Pseudomonadati</taxon>
        <taxon>Pseudomonadota</taxon>
        <taxon>Betaproteobacteria</taxon>
        <taxon>Burkholderiales</taxon>
        <taxon>Burkholderiaceae</taxon>
        <taxon>Paraburkholderia</taxon>
    </lineage>
</organism>
<dbReference type="EMBL" id="JAZHGC010000005">
    <property type="protein sequence ID" value="MEM5285471.1"/>
    <property type="molecule type" value="Genomic_DNA"/>
</dbReference>
<accession>A0ABU9Q7T2</accession>
<proteinExistence type="predicted"/>
<dbReference type="PROSITE" id="PS51371">
    <property type="entry name" value="CBS"/>
    <property type="match status" value="2"/>
</dbReference>
<dbReference type="SUPFAM" id="SSF54631">
    <property type="entry name" value="CBS-domain pair"/>
    <property type="match status" value="1"/>
</dbReference>
<evidence type="ECO:0000256" key="2">
    <source>
        <dbReference type="PROSITE-ProRule" id="PRU00703"/>
    </source>
</evidence>
<evidence type="ECO:0000313" key="4">
    <source>
        <dbReference type="EMBL" id="MEM5285471.1"/>
    </source>
</evidence>
<keyword evidence="1 2" id="KW-0129">CBS domain</keyword>
<evidence type="ECO:0000313" key="5">
    <source>
        <dbReference type="Proteomes" id="UP001494588"/>
    </source>
</evidence>
<dbReference type="Proteomes" id="UP001494588">
    <property type="component" value="Unassembled WGS sequence"/>
</dbReference>
<gene>
    <name evidence="4" type="ORF">V4C55_07120</name>
</gene>
<dbReference type="RefSeq" id="WP_201650000.1">
    <property type="nucleotide sequence ID" value="NZ_CAJHCS010000006.1"/>
</dbReference>
<keyword evidence="5" id="KW-1185">Reference proteome</keyword>
<evidence type="ECO:0000259" key="3">
    <source>
        <dbReference type="PROSITE" id="PS51371"/>
    </source>
</evidence>
<dbReference type="CDD" id="cd04584">
    <property type="entry name" value="CBS_pair_AcuB_like"/>
    <property type="match status" value="1"/>
</dbReference>
<feature type="domain" description="CBS" evidence="3">
    <location>
        <begin position="7"/>
        <end position="62"/>
    </location>
</feature>
<dbReference type="PANTHER" id="PTHR43080:SF2">
    <property type="entry name" value="CBS DOMAIN-CONTAINING PROTEIN"/>
    <property type="match status" value="1"/>
</dbReference>